<feature type="non-terminal residue" evidence="1">
    <location>
        <position position="278"/>
    </location>
</feature>
<reference evidence="1" key="2">
    <citation type="submission" date="2023-05" db="EMBL/GenBank/DDBJ databases">
        <authorList>
            <person name="Fouks B."/>
        </authorList>
    </citation>
    <scope>NUCLEOTIDE SEQUENCE</scope>
    <source>
        <strain evidence="1">Stay&amp;Tobe</strain>
        <tissue evidence="1">Testes</tissue>
    </source>
</reference>
<reference evidence="1" key="1">
    <citation type="journal article" date="2023" name="IScience">
        <title>Live-bearing cockroach genome reveals convergent evolutionary mechanisms linked to viviparity in insects and beyond.</title>
        <authorList>
            <person name="Fouks B."/>
            <person name="Harrison M.C."/>
            <person name="Mikhailova A.A."/>
            <person name="Marchal E."/>
            <person name="English S."/>
            <person name="Carruthers M."/>
            <person name="Jennings E.C."/>
            <person name="Chiamaka E.L."/>
            <person name="Frigard R.A."/>
            <person name="Pippel M."/>
            <person name="Attardo G.M."/>
            <person name="Benoit J.B."/>
            <person name="Bornberg-Bauer E."/>
            <person name="Tobe S.S."/>
        </authorList>
    </citation>
    <scope>NUCLEOTIDE SEQUENCE</scope>
    <source>
        <strain evidence="1">Stay&amp;Tobe</strain>
    </source>
</reference>
<accession>A0AAD8EU49</accession>
<dbReference type="Proteomes" id="UP001233999">
    <property type="component" value="Unassembled WGS sequence"/>
</dbReference>
<dbReference type="EMBL" id="JASPKZ010000003">
    <property type="protein sequence ID" value="KAJ9601782.1"/>
    <property type="molecule type" value="Genomic_DNA"/>
</dbReference>
<gene>
    <name evidence="1" type="ORF">L9F63_000074</name>
</gene>
<keyword evidence="2" id="KW-1185">Reference proteome</keyword>
<sequence length="278" mass="31235">MLNYQKKRSVILKRSDSFNSHYPVHSNGAICNKDHENGVTLKNYKTKSDSVEQCSSTEFSEKEQRNYLDSDNKEVNVNGVFCSSQAVNGKTHLCRSISNSSTISASDSDDLSNCIRNVGNKSNFYRSISLSRGSSIEEENEDRKSVDYRRRVSCLVDELLLDIYGKWYSNGMGLSFHKRRHSSSAQESDCCSTSGGATAWKIQSYLPSTGTNDVQQRARLNNKSLQELVMLVSTLRADVQYAGAVLARQLKRRDALVSRQEKQNDVLTAVLQAMSEKR</sequence>
<proteinExistence type="predicted"/>
<name>A0AAD8EU49_DIPPU</name>
<dbReference type="AlphaFoldDB" id="A0AAD8EU49"/>
<evidence type="ECO:0000313" key="1">
    <source>
        <dbReference type="EMBL" id="KAJ9601782.1"/>
    </source>
</evidence>
<protein>
    <submittedName>
        <fullName evidence="1">Uncharacterized protein</fullName>
    </submittedName>
</protein>
<organism evidence="1 2">
    <name type="scientific">Diploptera punctata</name>
    <name type="common">Pacific beetle cockroach</name>
    <dbReference type="NCBI Taxonomy" id="6984"/>
    <lineage>
        <taxon>Eukaryota</taxon>
        <taxon>Metazoa</taxon>
        <taxon>Ecdysozoa</taxon>
        <taxon>Arthropoda</taxon>
        <taxon>Hexapoda</taxon>
        <taxon>Insecta</taxon>
        <taxon>Pterygota</taxon>
        <taxon>Neoptera</taxon>
        <taxon>Polyneoptera</taxon>
        <taxon>Dictyoptera</taxon>
        <taxon>Blattodea</taxon>
        <taxon>Blaberoidea</taxon>
        <taxon>Blaberidae</taxon>
        <taxon>Diplopterinae</taxon>
        <taxon>Diploptera</taxon>
    </lineage>
</organism>
<comment type="caution">
    <text evidence="1">The sequence shown here is derived from an EMBL/GenBank/DDBJ whole genome shotgun (WGS) entry which is preliminary data.</text>
</comment>
<evidence type="ECO:0000313" key="2">
    <source>
        <dbReference type="Proteomes" id="UP001233999"/>
    </source>
</evidence>